<comment type="subcellular location">
    <subcellularLocation>
        <location evidence="1">Cytoplasm</location>
    </subcellularLocation>
</comment>
<evidence type="ECO:0000313" key="5">
    <source>
        <dbReference type="EMBL" id="KAK9915289.1"/>
    </source>
</evidence>
<evidence type="ECO:0000256" key="1">
    <source>
        <dbReference type="ARBA" id="ARBA00004496"/>
    </source>
</evidence>
<dbReference type="EMBL" id="JALJOT010000005">
    <property type="protein sequence ID" value="KAK9915289.1"/>
    <property type="molecule type" value="Genomic_DNA"/>
</dbReference>
<dbReference type="Gene3D" id="2.60.40.790">
    <property type="match status" value="1"/>
</dbReference>
<protein>
    <recommendedName>
        <fullName evidence="4">CS domain-containing protein</fullName>
    </recommendedName>
</protein>
<dbReference type="CDD" id="cd06467">
    <property type="entry name" value="p23_NUDC_like"/>
    <property type="match status" value="1"/>
</dbReference>
<accession>A0ABR2YV77</accession>
<evidence type="ECO:0000256" key="2">
    <source>
        <dbReference type="ARBA" id="ARBA00022490"/>
    </source>
</evidence>
<dbReference type="InterPro" id="IPR037898">
    <property type="entry name" value="NudC_fam"/>
</dbReference>
<feature type="domain" description="CS" evidence="4">
    <location>
        <begin position="137"/>
        <end position="226"/>
    </location>
</feature>
<reference evidence="5 6" key="1">
    <citation type="journal article" date="2024" name="Nat. Commun.">
        <title>Phylogenomics reveals the evolutionary origins of lichenization in chlorophyte algae.</title>
        <authorList>
            <person name="Puginier C."/>
            <person name="Libourel C."/>
            <person name="Otte J."/>
            <person name="Skaloud P."/>
            <person name="Haon M."/>
            <person name="Grisel S."/>
            <person name="Petersen M."/>
            <person name="Berrin J.G."/>
            <person name="Delaux P.M."/>
            <person name="Dal Grande F."/>
            <person name="Keller J."/>
        </authorList>
    </citation>
    <scope>NUCLEOTIDE SEQUENCE [LARGE SCALE GENOMIC DNA]</scope>
    <source>
        <strain evidence="5 6">SAG 216-7</strain>
    </source>
</reference>
<comment type="caution">
    <text evidence="5">The sequence shown here is derived from an EMBL/GenBank/DDBJ whole genome shotgun (WGS) entry which is preliminary data.</text>
</comment>
<dbReference type="InterPro" id="IPR008978">
    <property type="entry name" value="HSP20-like_chaperone"/>
</dbReference>
<dbReference type="PANTHER" id="PTHR12356:SF3">
    <property type="entry name" value="NUCLEAR MIGRATION PROTEIN NUDC"/>
    <property type="match status" value="1"/>
</dbReference>
<organism evidence="5 6">
    <name type="scientific">Coccomyxa subellipsoidea</name>
    <dbReference type="NCBI Taxonomy" id="248742"/>
    <lineage>
        <taxon>Eukaryota</taxon>
        <taxon>Viridiplantae</taxon>
        <taxon>Chlorophyta</taxon>
        <taxon>core chlorophytes</taxon>
        <taxon>Trebouxiophyceae</taxon>
        <taxon>Trebouxiophyceae incertae sedis</taxon>
        <taxon>Coccomyxaceae</taxon>
        <taxon>Coccomyxa</taxon>
    </lineage>
</organism>
<keyword evidence="2" id="KW-0963">Cytoplasm</keyword>
<feature type="region of interest" description="Disordered" evidence="3">
    <location>
        <begin position="59"/>
        <end position="140"/>
    </location>
</feature>
<gene>
    <name evidence="5" type="ORF">WJX75_007162</name>
</gene>
<dbReference type="Proteomes" id="UP001491310">
    <property type="component" value="Unassembled WGS sequence"/>
</dbReference>
<evidence type="ECO:0000259" key="4">
    <source>
        <dbReference type="PROSITE" id="PS51203"/>
    </source>
</evidence>
<dbReference type="PANTHER" id="PTHR12356">
    <property type="entry name" value="NUCLEAR MOVEMENT PROTEIN NUDC"/>
    <property type="match status" value="1"/>
</dbReference>
<sequence length="299" mass="32780">MPEDDPSRFDDELERILIAHQRDGKAFLATCFDFLNRKTAFFKDPTVSKTLARLLRDVKQGTSSTKTSVAAPSTAATDTAASTNGGSAKVDPASASPSLQPEAPPVIDAPTSSKVEKEGEEETEESQGLKPNGGNGADLETYSWTQSLSDVIVAVPVPSGTKGRDCDVSISKTKLKVGLKGADPVLDGELFASVKPDDCYWNITDGKVVELTLQKVDKMSWWKSVVKGEPEIDTQKVEPENSKLSDLDAETRQTVEKMMWDQRQKQMGLPTSEEAKKEQMLKKFMAQHPEMDFSKAKFM</sequence>
<keyword evidence="6" id="KW-1185">Reference proteome</keyword>
<evidence type="ECO:0000313" key="6">
    <source>
        <dbReference type="Proteomes" id="UP001491310"/>
    </source>
</evidence>
<proteinExistence type="predicted"/>
<dbReference type="Pfam" id="PF04969">
    <property type="entry name" value="CS"/>
    <property type="match status" value="1"/>
</dbReference>
<dbReference type="PROSITE" id="PS51203">
    <property type="entry name" value="CS"/>
    <property type="match status" value="1"/>
</dbReference>
<feature type="compositionally biased region" description="Low complexity" evidence="3">
    <location>
        <begin position="62"/>
        <end position="88"/>
    </location>
</feature>
<name>A0ABR2YV77_9CHLO</name>
<evidence type="ECO:0000256" key="3">
    <source>
        <dbReference type="SAM" id="MobiDB-lite"/>
    </source>
</evidence>
<dbReference type="InterPro" id="IPR007052">
    <property type="entry name" value="CS_dom"/>
</dbReference>
<dbReference type="SUPFAM" id="SSF49764">
    <property type="entry name" value="HSP20-like chaperones"/>
    <property type="match status" value="1"/>
</dbReference>